<name>J9D1T4_EDHAE</name>
<reference evidence="2 3" key="1">
    <citation type="submission" date="2011-08" db="EMBL/GenBank/DDBJ databases">
        <authorList>
            <person name="Liu Z.J."/>
            <person name="Shi F.L."/>
            <person name="Lu J.Q."/>
            <person name="Li M."/>
            <person name="Wang Z.L."/>
        </authorList>
    </citation>
    <scope>NUCLEOTIDE SEQUENCE [LARGE SCALE GENOMIC DNA]</scope>
    <source>
        <strain evidence="2 3">USNM 41457</strain>
    </source>
</reference>
<keyword evidence="1" id="KW-0732">Signal</keyword>
<feature type="signal peptide" evidence="1">
    <location>
        <begin position="1"/>
        <end position="20"/>
    </location>
</feature>
<evidence type="ECO:0000313" key="3">
    <source>
        <dbReference type="Proteomes" id="UP000003163"/>
    </source>
</evidence>
<comment type="caution">
    <text evidence="2">The sequence shown here is derived from an EMBL/GenBank/DDBJ whole genome shotgun (WGS) entry which is preliminary data.</text>
</comment>
<dbReference type="VEuPathDB" id="MicrosporidiaDB:EDEG_03895"/>
<protein>
    <submittedName>
        <fullName evidence="2">Uncharacterized protein</fullName>
    </submittedName>
</protein>
<dbReference type="HOGENOM" id="CLU_1532530_0_0_1"/>
<gene>
    <name evidence="2" type="ORF">EDEG_03895</name>
</gene>
<dbReference type="EMBL" id="AFBI03000141">
    <property type="protein sequence ID" value="EJW01539.1"/>
    <property type="molecule type" value="Genomic_DNA"/>
</dbReference>
<reference evidence="3" key="2">
    <citation type="submission" date="2015-07" db="EMBL/GenBank/DDBJ databases">
        <title>Contrasting host-pathogen interactions and genome evolution in two generalist and specialist microsporidian pathogens of mosquitoes.</title>
        <authorList>
            <consortium name="The Broad Institute Genomics Platform"/>
            <consortium name="The Broad Institute Genome Sequencing Center for Infectious Disease"/>
            <person name="Cuomo C.A."/>
            <person name="Sanscrainte N.D."/>
            <person name="Goldberg J.M."/>
            <person name="Heiman D."/>
            <person name="Young S."/>
            <person name="Zeng Q."/>
            <person name="Becnel J.J."/>
            <person name="Birren B.W."/>
        </authorList>
    </citation>
    <scope>NUCLEOTIDE SEQUENCE [LARGE SCALE GENOMIC DNA]</scope>
    <source>
        <strain evidence="3">USNM 41457</strain>
    </source>
</reference>
<keyword evidence="3" id="KW-1185">Reference proteome</keyword>
<dbReference type="AlphaFoldDB" id="J9D1T4"/>
<evidence type="ECO:0000256" key="1">
    <source>
        <dbReference type="SAM" id="SignalP"/>
    </source>
</evidence>
<accession>J9D1T4</accession>
<sequence>MRFTVCFLILLVTTPSRVYVSHLETIGEEDILDIDSKQIECKISSIYAHLNKVGCAYIDCLESIEKVKLPLETMMNSLKSYESFISQLEKEFHCKFGNNLHEQKNKNFIYPVKFNRLLASRKQKIKHDMNSLENMYSYFDFFYRKIYFEYINCGDDIIKYLNECNEKIEGNQKIK</sequence>
<evidence type="ECO:0000313" key="2">
    <source>
        <dbReference type="EMBL" id="EJW01539.1"/>
    </source>
</evidence>
<dbReference type="InParanoid" id="J9D1T4"/>
<organism evidence="2 3">
    <name type="scientific">Edhazardia aedis (strain USNM 41457)</name>
    <name type="common">Microsporidian parasite</name>
    <dbReference type="NCBI Taxonomy" id="1003232"/>
    <lineage>
        <taxon>Eukaryota</taxon>
        <taxon>Fungi</taxon>
        <taxon>Fungi incertae sedis</taxon>
        <taxon>Microsporidia</taxon>
        <taxon>Edhazardia</taxon>
    </lineage>
</organism>
<dbReference type="Proteomes" id="UP000003163">
    <property type="component" value="Unassembled WGS sequence"/>
</dbReference>
<proteinExistence type="predicted"/>
<feature type="chain" id="PRO_5003822907" evidence="1">
    <location>
        <begin position="21"/>
        <end position="175"/>
    </location>
</feature>